<dbReference type="InterPro" id="IPR002369">
    <property type="entry name" value="Integrin_bsu_VWA"/>
</dbReference>
<dbReference type="PROSITE" id="PS52047">
    <property type="entry name" value="I_EGF_2"/>
    <property type="match status" value="1"/>
</dbReference>
<feature type="disulfide bond" evidence="14">
    <location>
        <begin position="546"/>
        <end position="551"/>
    </location>
</feature>
<evidence type="ECO:0000256" key="4">
    <source>
        <dbReference type="ARBA" id="ARBA00022536"/>
    </source>
</evidence>
<evidence type="ECO:0000256" key="2">
    <source>
        <dbReference type="ARBA" id="ARBA00007449"/>
    </source>
</evidence>
<dbReference type="OrthoDB" id="410592at2759"/>
<feature type="disulfide bond" evidence="14">
    <location>
        <begin position="526"/>
        <end position="531"/>
    </location>
</feature>
<dbReference type="Gene3D" id="1.20.5.100">
    <property type="entry name" value="Cytochrome c1, transmembrane anchor, C-terminal"/>
    <property type="match status" value="1"/>
</dbReference>
<feature type="disulfide bond" evidence="14">
    <location>
        <begin position="388"/>
        <end position="399"/>
    </location>
</feature>
<dbReference type="PIRSF" id="PIRSF002512">
    <property type="entry name" value="Integrin_B"/>
    <property type="match status" value="1"/>
</dbReference>
<evidence type="ECO:0000256" key="14">
    <source>
        <dbReference type="PIRSR" id="PIRSR002512-1"/>
    </source>
</evidence>
<dbReference type="InterPro" id="IPR036465">
    <property type="entry name" value="vWFA_dom_sf"/>
</dbReference>
<dbReference type="SMART" id="SM01241">
    <property type="entry name" value="Integrin_b_cyt"/>
    <property type="match status" value="1"/>
</dbReference>
<evidence type="ECO:0000256" key="5">
    <source>
        <dbReference type="ARBA" id="ARBA00022692"/>
    </source>
</evidence>
<reference evidence="21" key="1">
    <citation type="submission" date="2021-02" db="EMBL/GenBank/DDBJ databases">
        <authorList>
            <person name="Nowell W R."/>
        </authorList>
    </citation>
    <scope>NUCLEOTIDE SEQUENCE</scope>
    <source>
        <strain evidence="21">Ploen Becks lab</strain>
    </source>
</reference>
<dbReference type="InterPro" id="IPR057073">
    <property type="entry name" value="EGF_integrin_2"/>
</dbReference>
<keyword evidence="13" id="KW-0325">Glycoprotein</keyword>
<keyword evidence="11 16" id="KW-0472">Membrane</keyword>
<evidence type="ECO:0000256" key="10">
    <source>
        <dbReference type="ARBA" id="ARBA00023037"/>
    </source>
</evidence>
<protein>
    <recommendedName>
        <fullName evidence="15">Integrin beta</fullName>
    </recommendedName>
</protein>
<feature type="disulfide bond" evidence="14">
    <location>
        <begin position="528"/>
        <end position="559"/>
    </location>
</feature>
<dbReference type="PROSITE" id="PS00243">
    <property type="entry name" value="I_EGF_1"/>
    <property type="match status" value="1"/>
</dbReference>
<accession>A0A814BGH2</accession>
<dbReference type="GO" id="GO:0005178">
    <property type="term" value="F:integrin binding"/>
    <property type="evidence" value="ECO:0007669"/>
    <property type="project" value="TreeGrafter"/>
</dbReference>
<dbReference type="Gene3D" id="4.10.1240.30">
    <property type="match status" value="1"/>
</dbReference>
<dbReference type="GO" id="GO:0007229">
    <property type="term" value="P:integrin-mediated signaling pathway"/>
    <property type="evidence" value="ECO:0007669"/>
    <property type="project" value="UniProtKB-KW"/>
</dbReference>
<dbReference type="Gene3D" id="2.60.40.1510">
    <property type="entry name" value="ntegrin, alpha v. Chain A, domain 3"/>
    <property type="match status" value="1"/>
</dbReference>
<feature type="disulfide bond" evidence="14">
    <location>
        <begin position="567"/>
        <end position="598"/>
    </location>
</feature>
<dbReference type="GO" id="GO:0016477">
    <property type="term" value="P:cell migration"/>
    <property type="evidence" value="ECO:0007669"/>
    <property type="project" value="TreeGrafter"/>
</dbReference>
<dbReference type="GO" id="GO:0098609">
    <property type="term" value="P:cell-cell adhesion"/>
    <property type="evidence" value="ECO:0007669"/>
    <property type="project" value="TreeGrafter"/>
</dbReference>
<dbReference type="PRINTS" id="PR01186">
    <property type="entry name" value="INTEGRINB"/>
</dbReference>
<dbReference type="SUPFAM" id="SSF53300">
    <property type="entry name" value="vWA-like"/>
    <property type="match status" value="1"/>
</dbReference>
<dbReference type="PANTHER" id="PTHR10082">
    <property type="entry name" value="INTEGRIN BETA SUBUNIT"/>
    <property type="match status" value="1"/>
</dbReference>
<keyword evidence="12 14" id="KW-1015">Disulfide bond</keyword>
<evidence type="ECO:0000259" key="18">
    <source>
        <dbReference type="SMART" id="SM00187"/>
    </source>
</evidence>
<evidence type="ECO:0000256" key="1">
    <source>
        <dbReference type="ARBA" id="ARBA00004251"/>
    </source>
</evidence>
<feature type="disulfide bond" evidence="14">
    <location>
        <begin position="632"/>
        <end position="641"/>
    </location>
</feature>
<dbReference type="FunFam" id="3.40.50.410:FF:000002">
    <property type="entry name" value="Integrin beta"/>
    <property type="match status" value="1"/>
</dbReference>
<dbReference type="Pfam" id="PF07965">
    <property type="entry name" value="Integrin_B_tail"/>
    <property type="match status" value="1"/>
</dbReference>
<evidence type="ECO:0000256" key="16">
    <source>
        <dbReference type="SAM" id="Phobius"/>
    </source>
</evidence>
<feature type="disulfide bond" evidence="14">
    <location>
        <begin position="38"/>
        <end position="53"/>
    </location>
</feature>
<dbReference type="InterPro" id="IPR015812">
    <property type="entry name" value="Integrin_bsu"/>
</dbReference>
<evidence type="ECO:0000256" key="11">
    <source>
        <dbReference type="ARBA" id="ARBA00023136"/>
    </source>
</evidence>
<dbReference type="GO" id="GO:0009986">
    <property type="term" value="C:cell surface"/>
    <property type="evidence" value="ECO:0007669"/>
    <property type="project" value="TreeGrafter"/>
</dbReference>
<keyword evidence="4" id="KW-0245">EGF-like domain</keyword>
<dbReference type="GO" id="GO:0033627">
    <property type="term" value="P:cell adhesion mediated by integrin"/>
    <property type="evidence" value="ECO:0007669"/>
    <property type="project" value="TreeGrafter"/>
</dbReference>
<feature type="disulfide bond" evidence="14">
    <location>
        <begin position="606"/>
        <end position="652"/>
    </location>
</feature>
<dbReference type="InterPro" id="IPR012896">
    <property type="entry name" value="Integrin_bsu_tail"/>
</dbReference>
<feature type="disulfide bond" evidence="14">
    <location>
        <begin position="246"/>
        <end position="287"/>
    </location>
</feature>
<dbReference type="AlphaFoldDB" id="A0A814BGH2"/>
<feature type="disulfide bond" evidence="14">
    <location>
        <begin position="611"/>
        <end position="622"/>
    </location>
</feature>
<evidence type="ECO:0000259" key="19">
    <source>
        <dbReference type="SMART" id="SM01241"/>
    </source>
</evidence>
<dbReference type="Proteomes" id="UP000663879">
    <property type="component" value="Unassembled WGS sequence"/>
</dbReference>
<keyword evidence="8 15" id="KW-0130">Cell adhesion</keyword>
<dbReference type="SMART" id="SM00187">
    <property type="entry name" value="INB"/>
    <property type="match status" value="1"/>
</dbReference>
<feature type="disulfide bond" evidence="14">
    <location>
        <begin position="28"/>
        <end position="63"/>
    </location>
</feature>
<feature type="domain" description="Integrin beta subunit tail" evidence="20">
    <location>
        <begin position="632"/>
        <end position="710"/>
    </location>
</feature>
<dbReference type="GO" id="GO:0007160">
    <property type="term" value="P:cell-matrix adhesion"/>
    <property type="evidence" value="ECO:0007669"/>
    <property type="project" value="TreeGrafter"/>
</dbReference>
<dbReference type="Pfam" id="PF00362">
    <property type="entry name" value="Integrin_beta"/>
    <property type="match status" value="1"/>
</dbReference>
<keyword evidence="5 15" id="KW-0812">Transmembrane</keyword>
<dbReference type="InterPro" id="IPR032695">
    <property type="entry name" value="Integrin_dom_sf"/>
</dbReference>
<dbReference type="Gene3D" id="2.10.25.10">
    <property type="entry name" value="Laminin"/>
    <property type="match status" value="3"/>
</dbReference>
<gene>
    <name evidence="21" type="ORF">OXX778_LOCUS12661</name>
</gene>
<evidence type="ECO:0000313" key="21">
    <source>
        <dbReference type="EMBL" id="CAF0926332.1"/>
    </source>
</evidence>
<evidence type="ECO:0000256" key="9">
    <source>
        <dbReference type="ARBA" id="ARBA00022989"/>
    </source>
</evidence>
<feature type="disulfide bond" evidence="14">
    <location>
        <begin position="25"/>
        <end position="35"/>
    </location>
</feature>
<keyword evidence="6 17" id="KW-0732">Signal</keyword>
<dbReference type="FunFam" id="2.10.25.10:FF:000036">
    <property type="entry name" value="Integrin beta"/>
    <property type="match status" value="1"/>
</dbReference>
<feature type="domain" description="Integrin beta subunit cytoplasmic" evidence="19">
    <location>
        <begin position="734"/>
        <end position="780"/>
    </location>
</feature>
<feature type="disulfide bond" evidence="14">
    <location>
        <begin position="565"/>
        <end position="570"/>
    </location>
</feature>
<organism evidence="21 22">
    <name type="scientific">Brachionus calyciflorus</name>
    <dbReference type="NCBI Taxonomy" id="104777"/>
    <lineage>
        <taxon>Eukaryota</taxon>
        <taxon>Metazoa</taxon>
        <taxon>Spiralia</taxon>
        <taxon>Gnathifera</taxon>
        <taxon>Rotifera</taxon>
        <taxon>Eurotatoria</taxon>
        <taxon>Monogononta</taxon>
        <taxon>Pseudotrocha</taxon>
        <taxon>Ploima</taxon>
        <taxon>Brachionidae</taxon>
        <taxon>Brachionus</taxon>
    </lineage>
</organism>
<evidence type="ECO:0000256" key="8">
    <source>
        <dbReference type="ARBA" id="ARBA00022889"/>
    </source>
</evidence>
<evidence type="ECO:0000256" key="12">
    <source>
        <dbReference type="ARBA" id="ARBA00023157"/>
    </source>
</evidence>
<comment type="caution">
    <text evidence="21">The sequence shown here is derived from an EMBL/GenBank/DDBJ whole genome shotgun (WGS) entry which is preliminary data.</text>
</comment>
<feature type="disulfide bond" evidence="14">
    <location>
        <begin position="473"/>
        <end position="482"/>
    </location>
</feature>
<dbReference type="SUPFAM" id="SSF69687">
    <property type="entry name" value="Integrin beta tail domain"/>
    <property type="match status" value="1"/>
</dbReference>
<dbReference type="SUPFAM" id="SSF103575">
    <property type="entry name" value="Plexin repeat"/>
    <property type="match status" value="1"/>
</dbReference>
<keyword evidence="10 15" id="KW-0401">Integrin</keyword>
<feature type="disulfide bond" evidence="14">
    <location>
        <begin position="533"/>
        <end position="544"/>
    </location>
</feature>
<proteinExistence type="inferred from homology"/>
<evidence type="ECO:0000256" key="17">
    <source>
        <dbReference type="SAM" id="SignalP"/>
    </source>
</evidence>
<feature type="signal peptide" evidence="17">
    <location>
        <begin position="1"/>
        <end position="16"/>
    </location>
</feature>
<feature type="disulfide bond" evidence="14">
    <location>
        <begin position="468"/>
        <end position="520"/>
    </location>
</feature>
<dbReference type="SUPFAM" id="SSF69179">
    <property type="entry name" value="Integrin domains"/>
    <property type="match status" value="1"/>
</dbReference>
<evidence type="ECO:0000313" key="22">
    <source>
        <dbReference type="Proteomes" id="UP000663879"/>
    </source>
</evidence>
<comment type="similarity">
    <text evidence="2 15">Belongs to the integrin beta chain family.</text>
</comment>
<keyword evidence="7" id="KW-0677">Repeat</keyword>
<feature type="disulfide bond" evidence="14">
    <location>
        <begin position="625"/>
        <end position="628"/>
    </location>
</feature>
<dbReference type="GO" id="GO:0008305">
    <property type="term" value="C:integrin complex"/>
    <property type="evidence" value="ECO:0007669"/>
    <property type="project" value="TreeGrafter"/>
</dbReference>
<evidence type="ECO:0000259" key="20">
    <source>
        <dbReference type="SMART" id="SM01242"/>
    </source>
</evidence>
<evidence type="ECO:0000256" key="13">
    <source>
        <dbReference type="ARBA" id="ARBA00023180"/>
    </source>
</evidence>
<keyword evidence="3" id="KW-1003">Cell membrane</keyword>
<evidence type="ECO:0000256" key="15">
    <source>
        <dbReference type="RuleBase" id="RU000633"/>
    </source>
</evidence>
<feature type="chain" id="PRO_5032426869" description="Integrin beta" evidence="17">
    <location>
        <begin position="17"/>
        <end position="783"/>
    </location>
</feature>
<dbReference type="InterPro" id="IPR013111">
    <property type="entry name" value="EGF_extracell"/>
</dbReference>
<name>A0A814BGH2_9BILA</name>
<feature type="disulfide bond" evidence="14">
    <location>
        <begin position="445"/>
        <end position="449"/>
    </location>
</feature>
<evidence type="ECO:0000256" key="3">
    <source>
        <dbReference type="ARBA" id="ARBA00022475"/>
    </source>
</evidence>
<feature type="transmembrane region" description="Helical" evidence="16">
    <location>
        <begin position="709"/>
        <end position="733"/>
    </location>
</feature>
<dbReference type="Pfam" id="PF23105">
    <property type="entry name" value="EGF_integrin"/>
    <property type="match status" value="1"/>
</dbReference>
<dbReference type="Pfam" id="PF07974">
    <property type="entry name" value="EGF_2"/>
    <property type="match status" value="1"/>
</dbReference>
<keyword evidence="22" id="KW-1185">Reference proteome</keyword>
<sequence>MLKILLLILLIENLTANLCISKTNCKECITSIHSCSWCLQNLPESIDADINRCDYYENIIKYCDPKFIFNPQNEAKIKQDDPFKPLDSLGSAIQIKPQRIDLKLRPHQPIRFNISYQLAEDYPVDLYFLMDLSNSMDVHKNKLSKLGQLLANSMRNITKNFRLGFGSFVEKETLPFVNTAPRSMNNPCMSNDKSISHCVPPYGYIHHMTLTDNSTLFEAEVTAAKVSGNLDSPEGGLDALMQVIVCEKEIGWRPASRKLIVYSTDAGFHYAGDGKLAGIVEPNDAKCHLNSDKRYTHSLLQDYPSIGEINYKITQNNVNLIFAVVRDQAELYKNLSELIEGSFVGELDDDSSNIVKLVVDIYKTIAKKITFTTESLPEGVQIKFFSKCQNDLITETSSCDGLKIKEKVDFQVELTLNKCFSKSVSFNISAQGLGERVVVNIEPQCECDCEKELGEISGECNGRGRKVCGICECDTLYYGNKCECSNLDSQLDPSGRSTTGNISSCINPRQSGLDGQKIICNNQGRCNCGQCVCNDPSRISGKYCECDNESCDRYLSVVCAGNGRCECGICKCFDGWTKSDCSCSTNNSSCISSNGLVCNGKGQCVCGKCVCDEDSGYFGRTCEDCPTCPLPCENSRDCVQCKVFGTGKKKDCDECDLELVEVDKIENDPNYKQCQFNDLNDNCTFFFSYEIINDKKIRFTREKDCPSSFPTWAIVSIIISSVLFIGLGILIVWKILDTMQQKRECARFNEEKKKAAWETSENPLYKSATSKFVNPSYKDTKLN</sequence>
<dbReference type="InterPro" id="IPR014836">
    <property type="entry name" value="Integrin_bsu_cyt_dom"/>
</dbReference>
<dbReference type="SUPFAM" id="SSF57196">
    <property type="entry name" value="EGF/Laminin"/>
    <property type="match status" value="2"/>
</dbReference>
<dbReference type="GO" id="GO:0005925">
    <property type="term" value="C:focal adhesion"/>
    <property type="evidence" value="ECO:0007669"/>
    <property type="project" value="TreeGrafter"/>
</dbReference>
<feature type="domain" description="Integrin beta subunit VWA" evidence="18">
    <location>
        <begin position="24"/>
        <end position="447"/>
    </location>
</feature>
<feature type="disulfide bond" evidence="14">
    <location>
        <begin position="583"/>
        <end position="590"/>
    </location>
</feature>
<dbReference type="SMART" id="SM01242">
    <property type="entry name" value="Integrin_B_tail"/>
    <property type="match status" value="1"/>
</dbReference>
<feature type="disulfide bond" evidence="14">
    <location>
        <begin position="188"/>
        <end position="198"/>
    </location>
</feature>
<dbReference type="InterPro" id="IPR057243">
    <property type="entry name" value="Integrin_I-EGF_CS"/>
</dbReference>
<keyword evidence="9 16" id="KW-1133">Transmembrane helix</keyword>
<evidence type="ECO:0000256" key="7">
    <source>
        <dbReference type="ARBA" id="ARBA00022737"/>
    </source>
</evidence>
<dbReference type="Pfam" id="PF08725">
    <property type="entry name" value="Integrin_b_cyt"/>
    <property type="match status" value="1"/>
</dbReference>
<feature type="disulfide bond" evidence="14">
    <location>
        <begin position="638"/>
        <end position="705"/>
    </location>
</feature>
<feature type="disulfide bond" evidence="14">
    <location>
        <begin position="572"/>
        <end position="581"/>
    </location>
</feature>
<dbReference type="PANTHER" id="PTHR10082:SF60">
    <property type="entry name" value="INTEGRIN BETA-PS"/>
    <property type="match status" value="1"/>
</dbReference>
<comment type="subcellular location">
    <subcellularLocation>
        <location evidence="1 15">Cell membrane</location>
        <topology evidence="1 15">Single-pass type I membrane protein</topology>
    </subcellularLocation>
</comment>
<dbReference type="EMBL" id="CAJNOC010002324">
    <property type="protein sequence ID" value="CAF0926332.1"/>
    <property type="molecule type" value="Genomic_DNA"/>
</dbReference>
<dbReference type="InterPro" id="IPR036349">
    <property type="entry name" value="Integrin_bsu_tail_dom_sf"/>
</dbReference>
<dbReference type="Gene3D" id="3.40.50.410">
    <property type="entry name" value="von Willebrand factor, type A domain"/>
    <property type="match status" value="1"/>
</dbReference>
<feature type="disulfide bond" evidence="14">
    <location>
        <begin position="604"/>
        <end position="609"/>
    </location>
</feature>
<evidence type="ECO:0000256" key="6">
    <source>
        <dbReference type="ARBA" id="ARBA00022729"/>
    </source>
</evidence>